<dbReference type="Proteomes" id="UP001151760">
    <property type="component" value="Unassembled WGS sequence"/>
</dbReference>
<keyword evidence="3" id="KW-1185">Reference proteome</keyword>
<reference evidence="2" key="2">
    <citation type="submission" date="2022-01" db="EMBL/GenBank/DDBJ databases">
        <authorList>
            <person name="Yamashiro T."/>
            <person name="Shiraishi A."/>
            <person name="Satake H."/>
            <person name="Nakayama K."/>
        </authorList>
    </citation>
    <scope>NUCLEOTIDE SEQUENCE</scope>
</reference>
<feature type="domain" description="Reverse transcriptase Ty1/copia-type" evidence="1">
    <location>
        <begin position="53"/>
        <end position="119"/>
    </location>
</feature>
<dbReference type="Pfam" id="PF07727">
    <property type="entry name" value="RVT_2"/>
    <property type="match status" value="1"/>
</dbReference>
<gene>
    <name evidence="2" type="ORF">Tco_0804489</name>
</gene>
<name>A0ABQ5A7F7_9ASTR</name>
<evidence type="ECO:0000313" key="3">
    <source>
        <dbReference type="Proteomes" id="UP001151760"/>
    </source>
</evidence>
<protein>
    <submittedName>
        <fullName evidence="2">Ribonuclease H-like domain-containing protein</fullName>
    </submittedName>
</protein>
<organism evidence="2 3">
    <name type="scientific">Tanacetum coccineum</name>
    <dbReference type="NCBI Taxonomy" id="301880"/>
    <lineage>
        <taxon>Eukaryota</taxon>
        <taxon>Viridiplantae</taxon>
        <taxon>Streptophyta</taxon>
        <taxon>Embryophyta</taxon>
        <taxon>Tracheophyta</taxon>
        <taxon>Spermatophyta</taxon>
        <taxon>Magnoliopsida</taxon>
        <taxon>eudicotyledons</taxon>
        <taxon>Gunneridae</taxon>
        <taxon>Pentapetalae</taxon>
        <taxon>asterids</taxon>
        <taxon>campanulids</taxon>
        <taxon>Asterales</taxon>
        <taxon>Asteraceae</taxon>
        <taxon>Asteroideae</taxon>
        <taxon>Anthemideae</taxon>
        <taxon>Anthemidinae</taxon>
        <taxon>Tanacetum</taxon>
    </lineage>
</organism>
<proteinExistence type="predicted"/>
<comment type="caution">
    <text evidence="2">The sequence shown here is derived from an EMBL/GenBank/DDBJ whole genome shotgun (WGS) entry which is preliminary data.</text>
</comment>
<sequence length="426" mass="48087">MVTRYRVSTNRPTQRYTLSVSTISPIPKSYNHAFQDPHWYRALLDEYNALIKNNTWIIVPQPSNANIVRSLWLFQHKYNADGTLNRYKARLVANGSTQLTGIDVDETFSPVVKPTTIRMRSLYGLKQAPQAWFHRFAAYAAGVAPVDPGCLSCWGDVVDPVSDEGLTSLYDSSGLAGAPCYQYLTLCSGCIYLLMLQHGIVSNGMISSRARFLCSLADLCSGGLVGFCLGIQSDCFVVFAKPRFVKCRLYLVLIVPGANFHDEDIKIEYYFVRDLLPAGCHIRFAVTSVVVVRPVNTRHRWDETCLLDIIVIKSTDVVGSKFEISGNNFNDWFARLKLVLRVEKKMHVIEQPLPPAPEPVAEPQIVAEWTALYDAHTEIACLMLGSMTSELHRQFELYYPYDMIQELRSMFEKQASIHVCKTGVFE</sequence>
<dbReference type="EMBL" id="BQNB010011969">
    <property type="protein sequence ID" value="GJS97521.1"/>
    <property type="molecule type" value="Genomic_DNA"/>
</dbReference>
<dbReference type="InterPro" id="IPR013103">
    <property type="entry name" value="RVT_2"/>
</dbReference>
<accession>A0ABQ5A7F7</accession>
<reference evidence="2" key="1">
    <citation type="journal article" date="2022" name="Int. J. Mol. Sci.">
        <title>Draft Genome of Tanacetum Coccineum: Genomic Comparison of Closely Related Tanacetum-Family Plants.</title>
        <authorList>
            <person name="Yamashiro T."/>
            <person name="Shiraishi A."/>
            <person name="Nakayama K."/>
            <person name="Satake H."/>
        </authorList>
    </citation>
    <scope>NUCLEOTIDE SEQUENCE</scope>
</reference>
<evidence type="ECO:0000259" key="1">
    <source>
        <dbReference type="Pfam" id="PF07727"/>
    </source>
</evidence>
<evidence type="ECO:0000313" key="2">
    <source>
        <dbReference type="EMBL" id="GJS97521.1"/>
    </source>
</evidence>